<evidence type="ECO:0000313" key="1">
    <source>
        <dbReference type="EMBL" id="KAJ6691399.1"/>
    </source>
</evidence>
<gene>
    <name evidence="1" type="ORF">OIU74_015991</name>
</gene>
<reference evidence="1" key="2">
    <citation type="journal article" date="2023" name="Int. J. Mol. Sci.">
        <title>De Novo Assembly and Annotation of 11 Diverse Shrub Willow (Salix) Genomes Reveals Novel Gene Organization in Sex-Linked Regions.</title>
        <authorList>
            <person name="Hyden B."/>
            <person name="Feng K."/>
            <person name="Yates T.B."/>
            <person name="Jawdy S."/>
            <person name="Cereghino C."/>
            <person name="Smart L.B."/>
            <person name="Muchero W."/>
        </authorList>
    </citation>
    <scope>NUCLEOTIDE SEQUENCE</scope>
    <source>
        <tissue evidence="1">Shoot tip</tissue>
    </source>
</reference>
<protein>
    <submittedName>
        <fullName evidence="1">Uncharacterized protein</fullName>
    </submittedName>
</protein>
<keyword evidence="2" id="KW-1185">Reference proteome</keyword>
<name>A0A9Q0SVC3_9ROSI</name>
<proteinExistence type="predicted"/>
<sequence>MVVEEEGSDGDEEMILPHGKVDPAVLAALPPSMQLDLLVQMFRLVLTVGEPVKQPSSYFAAGVASICESNILRQVKPRMNLAAGLLMKEVVRMTLDLQSNLDLMKEIEKEKMVSVKTPSRL</sequence>
<evidence type="ECO:0000313" key="2">
    <source>
        <dbReference type="Proteomes" id="UP001151752"/>
    </source>
</evidence>
<organism evidence="1 2">
    <name type="scientific">Salix koriyanagi</name>
    <dbReference type="NCBI Taxonomy" id="2511006"/>
    <lineage>
        <taxon>Eukaryota</taxon>
        <taxon>Viridiplantae</taxon>
        <taxon>Streptophyta</taxon>
        <taxon>Embryophyta</taxon>
        <taxon>Tracheophyta</taxon>
        <taxon>Spermatophyta</taxon>
        <taxon>Magnoliopsida</taxon>
        <taxon>eudicotyledons</taxon>
        <taxon>Gunneridae</taxon>
        <taxon>Pentapetalae</taxon>
        <taxon>rosids</taxon>
        <taxon>fabids</taxon>
        <taxon>Malpighiales</taxon>
        <taxon>Salicaceae</taxon>
        <taxon>Saliceae</taxon>
        <taxon>Salix</taxon>
    </lineage>
</organism>
<dbReference type="AlphaFoldDB" id="A0A9Q0SVC3"/>
<comment type="caution">
    <text evidence="1">The sequence shown here is derived from an EMBL/GenBank/DDBJ whole genome shotgun (WGS) entry which is preliminary data.</text>
</comment>
<dbReference type="Gene3D" id="6.10.250.1630">
    <property type="match status" value="1"/>
</dbReference>
<dbReference type="EMBL" id="JAPFFM010000018">
    <property type="protein sequence ID" value="KAJ6691399.1"/>
    <property type="molecule type" value="Genomic_DNA"/>
</dbReference>
<dbReference type="Proteomes" id="UP001151752">
    <property type="component" value="Chromosome 17"/>
</dbReference>
<accession>A0A9Q0SVC3</accession>
<reference evidence="1" key="1">
    <citation type="submission" date="2022-11" db="EMBL/GenBank/DDBJ databases">
        <authorList>
            <person name="Hyden B.L."/>
            <person name="Feng K."/>
            <person name="Yates T."/>
            <person name="Jawdy S."/>
            <person name="Smart L.B."/>
            <person name="Muchero W."/>
        </authorList>
    </citation>
    <scope>NUCLEOTIDE SEQUENCE</scope>
    <source>
        <tissue evidence="1">Shoot tip</tissue>
    </source>
</reference>